<dbReference type="KEGG" id="tae:TepiRe1_0981"/>
<name>F4LXH3_TEPAE</name>
<dbReference type="HOGENOM" id="CLU_1239636_0_0_9"/>
<evidence type="ECO:0000256" key="1">
    <source>
        <dbReference type="SAM" id="Phobius"/>
    </source>
</evidence>
<sequence>MKLQAKLLFSPVKWLVCLAFVCIIPIAMYVPTYFDFVNVSTIYLPFVGIVLFSDIAILDKGSSTEEIAYLSSRKPIRVLLQRYLISLLLLLIYILLANGVFRIMQQFRGEMMIESISLFTYILNVGGGSLLIGAMAMTITALINNVYVGYGFSIVYWVYWNINCLTEAFINPFPFIANPTFYQMPLAVIYGLTLLIIIIACFLSGKSPFYLNDKIRKWFIANK</sequence>
<dbReference type="OrthoDB" id="1910494at2"/>
<accession>F4LXH3</accession>
<evidence type="ECO:0000313" key="3">
    <source>
        <dbReference type="Proteomes" id="UP000010802"/>
    </source>
</evidence>
<feature type="transmembrane region" description="Helical" evidence="1">
    <location>
        <begin position="121"/>
        <end position="143"/>
    </location>
</feature>
<accession>L0S1G5</accession>
<feature type="transmembrane region" description="Helical" evidence="1">
    <location>
        <begin position="79"/>
        <end position="101"/>
    </location>
</feature>
<organism evidence="2 3">
    <name type="scientific">Tepidanaerobacter acetatoxydans (strain DSM 21804 / JCM 16047 / Re1)</name>
    <dbReference type="NCBI Taxonomy" id="1209989"/>
    <lineage>
        <taxon>Bacteria</taxon>
        <taxon>Bacillati</taxon>
        <taxon>Bacillota</taxon>
        <taxon>Clostridia</taxon>
        <taxon>Thermosediminibacterales</taxon>
        <taxon>Tepidanaerobacteraceae</taxon>
        <taxon>Tepidanaerobacter</taxon>
    </lineage>
</organism>
<keyword evidence="3" id="KW-1185">Reference proteome</keyword>
<protein>
    <submittedName>
        <fullName evidence="2">Uncharacterized protein</fullName>
    </submittedName>
</protein>
<feature type="transmembrane region" description="Helical" evidence="1">
    <location>
        <begin position="182"/>
        <end position="205"/>
    </location>
</feature>
<keyword evidence="1" id="KW-0812">Transmembrane</keyword>
<dbReference type="PATRIC" id="fig|1209989.3.peg.1084"/>
<dbReference type="Proteomes" id="UP000010802">
    <property type="component" value="Chromosome"/>
</dbReference>
<dbReference type="KEGG" id="tep:TepRe1_0905"/>
<dbReference type="STRING" id="1209989.TepRe1_0905"/>
<keyword evidence="1" id="KW-0472">Membrane</keyword>
<gene>
    <name evidence="2" type="ordered locus">TEPIRE1_0981</name>
</gene>
<proteinExistence type="predicted"/>
<keyword evidence="1" id="KW-1133">Transmembrane helix</keyword>
<dbReference type="EMBL" id="HF563609">
    <property type="protein sequence ID" value="CCP25703.1"/>
    <property type="molecule type" value="Genomic_DNA"/>
</dbReference>
<dbReference type="AlphaFoldDB" id="F4LXH3"/>
<evidence type="ECO:0000313" key="2">
    <source>
        <dbReference type="EMBL" id="CCP25703.1"/>
    </source>
</evidence>
<feature type="transmembrane region" description="Helical" evidence="1">
    <location>
        <begin position="36"/>
        <end position="58"/>
    </location>
</feature>
<dbReference type="eggNOG" id="ENOG503430V">
    <property type="taxonomic scope" value="Bacteria"/>
</dbReference>
<dbReference type="RefSeq" id="WP_013777998.1">
    <property type="nucleotide sequence ID" value="NC_015519.1"/>
</dbReference>
<feature type="transmembrane region" description="Helical" evidence="1">
    <location>
        <begin position="12"/>
        <end position="30"/>
    </location>
</feature>
<feature type="transmembrane region" description="Helical" evidence="1">
    <location>
        <begin position="150"/>
        <end position="170"/>
    </location>
</feature>
<reference evidence="3" key="1">
    <citation type="journal article" date="2013" name="Genome Announc.">
        <title>First genome sequence of a syntrophic acetate-oxidizing bacterium, Tepidanaerobacter acetatoxydans strain Re1.</title>
        <authorList>
            <person name="Manzoor S."/>
            <person name="Bongcam-Rudloff E."/>
            <person name="Schnurer A."/>
            <person name="Muller B."/>
        </authorList>
    </citation>
    <scope>NUCLEOTIDE SEQUENCE [LARGE SCALE GENOMIC DNA]</scope>
    <source>
        <strain evidence="3">Re1</strain>
    </source>
</reference>